<dbReference type="Proteomes" id="UP000223968">
    <property type="component" value="Unassembled WGS sequence"/>
</dbReference>
<accession>A0A2B7WY13</accession>
<feature type="region of interest" description="Disordered" evidence="1">
    <location>
        <begin position="65"/>
        <end position="87"/>
    </location>
</feature>
<dbReference type="InterPro" id="IPR056599">
    <property type="entry name" value="AAA_lid_fung"/>
</dbReference>
<evidence type="ECO:0000259" key="2">
    <source>
        <dbReference type="Pfam" id="PF23232"/>
    </source>
</evidence>
<organism evidence="3 4">
    <name type="scientific">Helicocarpus griseus UAMH5409</name>
    <dbReference type="NCBI Taxonomy" id="1447875"/>
    <lineage>
        <taxon>Eukaryota</taxon>
        <taxon>Fungi</taxon>
        <taxon>Dikarya</taxon>
        <taxon>Ascomycota</taxon>
        <taxon>Pezizomycotina</taxon>
        <taxon>Eurotiomycetes</taxon>
        <taxon>Eurotiomycetidae</taxon>
        <taxon>Onygenales</taxon>
        <taxon>Ajellomycetaceae</taxon>
        <taxon>Helicocarpus</taxon>
    </lineage>
</organism>
<comment type="caution">
    <text evidence="3">The sequence shown here is derived from an EMBL/GenBank/DDBJ whole genome shotgun (WGS) entry which is preliminary data.</text>
</comment>
<protein>
    <recommendedName>
        <fullName evidence="2">AAA+ ATPase lid domain-containing protein</fullName>
    </recommendedName>
</protein>
<keyword evidence="4" id="KW-1185">Reference proteome</keyword>
<dbReference type="OrthoDB" id="10042665at2759"/>
<feature type="domain" description="AAA+ ATPase lid" evidence="2">
    <location>
        <begin position="5"/>
        <end position="65"/>
    </location>
</feature>
<dbReference type="AlphaFoldDB" id="A0A2B7WY13"/>
<name>A0A2B7WY13_9EURO</name>
<reference evidence="3 4" key="1">
    <citation type="submission" date="2017-10" db="EMBL/GenBank/DDBJ databases">
        <title>Comparative genomics in systemic dimorphic fungi from Ajellomycetaceae.</title>
        <authorList>
            <person name="Munoz J.F."/>
            <person name="Mcewen J.G."/>
            <person name="Clay O.K."/>
            <person name="Cuomo C.A."/>
        </authorList>
    </citation>
    <scope>NUCLEOTIDE SEQUENCE [LARGE SCALE GENOMIC DNA]</scope>
    <source>
        <strain evidence="3 4">UAMH5409</strain>
    </source>
</reference>
<sequence length="87" mass="10208">MGARNGRDIRNALQTAITFAEAESDEDPEFDRSTMAVIVDQSHFRRALDTGQKFLQYLQSIRREDERKRAAGRQDRNDYWKSEDEQV</sequence>
<proteinExistence type="predicted"/>
<gene>
    <name evidence="3" type="ORF">AJ79_07850</name>
</gene>
<evidence type="ECO:0000313" key="4">
    <source>
        <dbReference type="Proteomes" id="UP000223968"/>
    </source>
</evidence>
<dbReference type="Pfam" id="PF23232">
    <property type="entry name" value="AAA_lid_13"/>
    <property type="match status" value="1"/>
</dbReference>
<evidence type="ECO:0000313" key="3">
    <source>
        <dbReference type="EMBL" id="PGH01696.1"/>
    </source>
</evidence>
<evidence type="ECO:0000256" key="1">
    <source>
        <dbReference type="SAM" id="MobiDB-lite"/>
    </source>
</evidence>
<dbReference type="STRING" id="1447875.A0A2B7WY13"/>
<dbReference type="EMBL" id="PDNB01000168">
    <property type="protein sequence ID" value="PGH01696.1"/>
    <property type="molecule type" value="Genomic_DNA"/>
</dbReference>